<dbReference type="InterPro" id="IPR008977">
    <property type="entry name" value="PHM/PNGase_F_dom_sf"/>
</dbReference>
<dbReference type="Pfam" id="PF00578">
    <property type="entry name" value="AhpC-TSA"/>
    <property type="match status" value="1"/>
</dbReference>
<evidence type="ECO:0000256" key="1">
    <source>
        <dbReference type="ARBA" id="ARBA00023157"/>
    </source>
</evidence>
<dbReference type="SUPFAM" id="SSF49742">
    <property type="entry name" value="PHM/PNGase F"/>
    <property type="match status" value="2"/>
</dbReference>
<accession>A0A517U2E4</accession>
<dbReference type="GO" id="GO:0009055">
    <property type="term" value="F:electron transfer activity"/>
    <property type="evidence" value="ECO:0007669"/>
    <property type="project" value="InterPro"/>
</dbReference>
<feature type="domain" description="Thioredoxin" evidence="3">
    <location>
        <begin position="30"/>
        <end position="188"/>
    </location>
</feature>
<dbReference type="InterPro" id="IPR036909">
    <property type="entry name" value="Cyt_c-like_dom_sf"/>
</dbReference>
<protein>
    <submittedName>
        <fullName evidence="4">Thiol-disulfide oxidoreductase</fullName>
    </submittedName>
</protein>
<dbReference type="Gene3D" id="3.40.30.10">
    <property type="entry name" value="Glutaredoxin"/>
    <property type="match status" value="1"/>
</dbReference>
<dbReference type="InterPro" id="IPR036249">
    <property type="entry name" value="Thioredoxin-like_sf"/>
</dbReference>
<evidence type="ECO:0000256" key="2">
    <source>
        <dbReference type="SAM" id="MobiDB-lite"/>
    </source>
</evidence>
<evidence type="ECO:0000259" key="3">
    <source>
        <dbReference type="PROSITE" id="PS51352"/>
    </source>
</evidence>
<dbReference type="Proteomes" id="UP000317909">
    <property type="component" value="Chromosome"/>
</dbReference>
<evidence type="ECO:0000313" key="5">
    <source>
        <dbReference type="Proteomes" id="UP000317909"/>
    </source>
</evidence>
<dbReference type="PANTHER" id="PTHR43640">
    <property type="entry name" value="OS07G0260300 PROTEIN"/>
    <property type="match status" value="1"/>
</dbReference>
<dbReference type="PROSITE" id="PS51352">
    <property type="entry name" value="THIOREDOXIN_2"/>
    <property type="match status" value="1"/>
</dbReference>
<name>A0A517U2E4_9BACT</name>
<dbReference type="GO" id="GO:0020037">
    <property type="term" value="F:heme binding"/>
    <property type="evidence" value="ECO:0007669"/>
    <property type="project" value="InterPro"/>
</dbReference>
<dbReference type="InterPro" id="IPR014784">
    <property type="entry name" value="Cu2_ascorb_mOase-like_C"/>
</dbReference>
<organism evidence="4 5">
    <name type="scientific">Lacipirellula limnantheis</name>
    <dbReference type="NCBI Taxonomy" id="2528024"/>
    <lineage>
        <taxon>Bacteria</taxon>
        <taxon>Pseudomonadati</taxon>
        <taxon>Planctomycetota</taxon>
        <taxon>Planctomycetia</taxon>
        <taxon>Pirellulales</taxon>
        <taxon>Lacipirellulaceae</taxon>
        <taxon>Lacipirellula</taxon>
    </lineage>
</organism>
<dbReference type="AlphaFoldDB" id="A0A517U2E4"/>
<evidence type="ECO:0000313" key="4">
    <source>
        <dbReference type="EMBL" id="QDT74798.1"/>
    </source>
</evidence>
<dbReference type="RefSeq" id="WP_168207017.1">
    <property type="nucleotide sequence ID" value="NZ_CP036339.1"/>
</dbReference>
<gene>
    <name evidence="4" type="ORF">I41_40000</name>
</gene>
<dbReference type="PANTHER" id="PTHR43640:SF1">
    <property type="entry name" value="THIOREDOXIN-DEPENDENT PEROXIREDOXIN"/>
    <property type="match status" value="1"/>
</dbReference>
<keyword evidence="5" id="KW-1185">Reference proteome</keyword>
<dbReference type="SUPFAM" id="SSF52833">
    <property type="entry name" value="Thioredoxin-like"/>
    <property type="match status" value="1"/>
</dbReference>
<dbReference type="GO" id="GO:0016715">
    <property type="term" value="F:oxidoreductase activity, acting on paired donors, with incorporation or reduction of molecular oxygen, reduced ascorbate as one donor, and incorporation of one atom of oxygen"/>
    <property type="evidence" value="ECO:0007669"/>
    <property type="project" value="InterPro"/>
</dbReference>
<dbReference type="InterPro" id="IPR047262">
    <property type="entry name" value="PRX-like1"/>
</dbReference>
<feature type="region of interest" description="Disordered" evidence="2">
    <location>
        <begin position="309"/>
        <end position="334"/>
    </location>
</feature>
<proteinExistence type="predicted"/>
<keyword evidence="1" id="KW-1015">Disulfide bond</keyword>
<reference evidence="4 5" key="1">
    <citation type="submission" date="2019-02" db="EMBL/GenBank/DDBJ databases">
        <title>Deep-cultivation of Planctomycetes and their phenomic and genomic characterization uncovers novel biology.</title>
        <authorList>
            <person name="Wiegand S."/>
            <person name="Jogler M."/>
            <person name="Boedeker C."/>
            <person name="Pinto D."/>
            <person name="Vollmers J."/>
            <person name="Rivas-Marin E."/>
            <person name="Kohn T."/>
            <person name="Peeters S.H."/>
            <person name="Heuer A."/>
            <person name="Rast P."/>
            <person name="Oberbeckmann S."/>
            <person name="Bunk B."/>
            <person name="Jeske O."/>
            <person name="Meyerdierks A."/>
            <person name="Storesund J.E."/>
            <person name="Kallscheuer N."/>
            <person name="Luecker S."/>
            <person name="Lage O.M."/>
            <person name="Pohl T."/>
            <person name="Merkel B.J."/>
            <person name="Hornburger P."/>
            <person name="Mueller R.-W."/>
            <person name="Bruemmer F."/>
            <person name="Labrenz M."/>
            <person name="Spormann A.M."/>
            <person name="Op den Camp H."/>
            <person name="Overmann J."/>
            <person name="Amann R."/>
            <person name="Jetten M.S.M."/>
            <person name="Mascher T."/>
            <person name="Medema M.H."/>
            <person name="Devos D.P."/>
            <person name="Kaster A.-K."/>
            <person name="Ovreas L."/>
            <person name="Rohde M."/>
            <person name="Galperin M.Y."/>
            <person name="Jogler C."/>
        </authorList>
    </citation>
    <scope>NUCLEOTIDE SEQUENCE [LARGE SCALE GENOMIC DNA]</scope>
    <source>
        <strain evidence="4 5">I41</strain>
    </source>
</reference>
<feature type="compositionally biased region" description="Low complexity" evidence="2">
    <location>
        <begin position="322"/>
        <end position="331"/>
    </location>
</feature>
<dbReference type="Gene3D" id="2.60.120.230">
    <property type="match status" value="1"/>
</dbReference>
<dbReference type="EMBL" id="CP036339">
    <property type="protein sequence ID" value="QDT74798.1"/>
    <property type="molecule type" value="Genomic_DNA"/>
</dbReference>
<dbReference type="SUPFAM" id="SSF46626">
    <property type="entry name" value="Cytochrome c"/>
    <property type="match status" value="1"/>
</dbReference>
<sequence length="620" mass="68426">MALLAAAAFNSGLAAALADDARNEQPGSRPRVGEQVARFEFQDAWFLPRSLDDFNAKAFPTPRRAFVLVFTNTTCPLVQRYWPRLKELEAKYRDQGVQFIAVNVGGEDSILDVAAQGVEYGIPFPLVKDVDGQCVAACGVDRTPEVVVIDGERKLRYRGRIDNQIRLGGTSAGAVRHELQEAIEDLLANRPIAVTETPVDGCRITPRVQREIDAALTYHEHIAPLMTQHCTTCHQAGTAAPFSLQTYDDVAANAEMIAEVVSQQRMPPWYAARRHGEFANCSEMPAEDREAVIAWVRGGAVRGEATGASLKEVGAGEPASTQQNDSSSNSDPWAHRKWSIEEPDLVLEAFAEFDVPAEGYVDYRYAVLPKMFVQDMWYAAVEVLPSNTRVVHHCNLGVIPIGGDGRDAKLVTGYVPGGGPMVLSDGVAGRVPTGSMLGLQVHLTTTGKPEKCRIRVGFRFPRDKIKKELRYVELVKHGFTIPPHDPFHQLSASQTVDGDVTALGMFAHMHVRGKDMTFRAHPPGGEPDVMLMIPNYSFDWQLPYYLRRGAKKYPAGTRFEAVAHFDNSAFNPYNPDPAAEVREGQQTFQEMMYGYLFYTNDDEDLDLAVDAKTGLALANE</sequence>
<dbReference type="GO" id="GO:0016209">
    <property type="term" value="F:antioxidant activity"/>
    <property type="evidence" value="ECO:0007669"/>
    <property type="project" value="InterPro"/>
</dbReference>
<dbReference type="KEGG" id="llh:I41_40000"/>
<dbReference type="InterPro" id="IPR000866">
    <property type="entry name" value="AhpC/TSA"/>
</dbReference>
<dbReference type="InterPro" id="IPR013766">
    <property type="entry name" value="Thioredoxin_domain"/>
</dbReference>